<dbReference type="Pfam" id="PF06744">
    <property type="entry name" value="IcmF_C"/>
    <property type="match status" value="1"/>
</dbReference>
<keyword evidence="2" id="KW-1133">Transmembrane helix</keyword>
<evidence type="ECO:0000259" key="3">
    <source>
        <dbReference type="Pfam" id="PF06744"/>
    </source>
</evidence>
<keyword evidence="2" id="KW-0472">Membrane</keyword>
<dbReference type="RefSeq" id="WP_149198431.1">
    <property type="nucleotide sequence ID" value="NZ_BSOV01000036.1"/>
</dbReference>
<dbReference type="Pfam" id="PF14331">
    <property type="entry name" value="IcmF-related_N"/>
    <property type="match status" value="1"/>
</dbReference>
<dbReference type="SUPFAM" id="SSF52540">
    <property type="entry name" value="P-loop containing nucleoside triphosphate hydrolases"/>
    <property type="match status" value="1"/>
</dbReference>
<dbReference type="InterPro" id="IPR053156">
    <property type="entry name" value="T6SS_TssM-like"/>
</dbReference>
<feature type="domain" description="Type VI secretion system component TssM1 helical" evidence="6">
    <location>
        <begin position="990"/>
        <end position="1089"/>
    </location>
</feature>
<dbReference type="InterPro" id="IPR027417">
    <property type="entry name" value="P-loop_NTPase"/>
</dbReference>
<feature type="transmembrane region" description="Helical" evidence="2">
    <location>
        <begin position="451"/>
        <end position="472"/>
    </location>
</feature>
<name>A0A6N1AJA2_9PROT</name>
<evidence type="ECO:0000259" key="4">
    <source>
        <dbReference type="Pfam" id="PF06761"/>
    </source>
</evidence>
<evidence type="ECO:0000256" key="2">
    <source>
        <dbReference type="SAM" id="Phobius"/>
    </source>
</evidence>
<dbReference type="InterPro" id="IPR017731">
    <property type="entry name" value="TssM1-like"/>
</dbReference>
<dbReference type="NCBIfam" id="TIGR03348">
    <property type="entry name" value="VI_IcmF"/>
    <property type="match status" value="1"/>
</dbReference>
<evidence type="ECO:0000313" key="7">
    <source>
        <dbReference type="EMBL" id="QKS51855.1"/>
    </source>
</evidence>
<feature type="transmembrane region" description="Helical" evidence="2">
    <location>
        <begin position="47"/>
        <end position="68"/>
    </location>
</feature>
<dbReference type="InterPro" id="IPR009612">
    <property type="entry name" value="IcmF-rel"/>
</dbReference>
<dbReference type="KEGG" id="aoz:HUE56_15525"/>
<evidence type="ECO:0000259" key="5">
    <source>
        <dbReference type="Pfam" id="PF14331"/>
    </source>
</evidence>
<feature type="domain" description="Type VI secretion system IcmF C-terminal" evidence="3">
    <location>
        <begin position="1097"/>
        <end position="1203"/>
    </location>
</feature>
<dbReference type="PANTHER" id="PTHR36153">
    <property type="entry name" value="INNER MEMBRANE PROTEIN-RELATED"/>
    <property type="match status" value="1"/>
</dbReference>
<dbReference type="InterPro" id="IPR010623">
    <property type="entry name" value="IcmF_C"/>
</dbReference>
<proteinExistence type="predicted"/>
<protein>
    <submittedName>
        <fullName evidence="7">Type VI secretion system membrane subunit TssM</fullName>
    </submittedName>
</protein>
<organism evidence="7 8">
    <name type="scientific">Azospirillum oryzae</name>
    <dbReference type="NCBI Taxonomy" id="286727"/>
    <lineage>
        <taxon>Bacteria</taxon>
        <taxon>Pseudomonadati</taxon>
        <taxon>Pseudomonadota</taxon>
        <taxon>Alphaproteobacteria</taxon>
        <taxon>Rhodospirillales</taxon>
        <taxon>Azospirillaceae</taxon>
        <taxon>Azospirillum</taxon>
    </lineage>
</organism>
<dbReference type="InterPro" id="IPR025743">
    <property type="entry name" value="TssM1_N"/>
</dbReference>
<feature type="domain" description="IcmF-related" evidence="4">
    <location>
        <begin position="519"/>
        <end position="819"/>
    </location>
</feature>
<dbReference type="EMBL" id="CP054619">
    <property type="protein sequence ID" value="QKS51855.1"/>
    <property type="molecule type" value="Genomic_DNA"/>
</dbReference>
<dbReference type="Gene3D" id="3.40.50.300">
    <property type="entry name" value="P-loop containing nucleotide triphosphate hydrolases"/>
    <property type="match status" value="1"/>
</dbReference>
<dbReference type="Pfam" id="PF06761">
    <property type="entry name" value="IcmF-related"/>
    <property type="match status" value="1"/>
</dbReference>
<evidence type="ECO:0000256" key="1">
    <source>
        <dbReference type="SAM" id="MobiDB-lite"/>
    </source>
</evidence>
<dbReference type="Pfam" id="PF21070">
    <property type="entry name" value="IcmF_helical"/>
    <property type="match status" value="1"/>
</dbReference>
<gene>
    <name evidence="7" type="primary">tssM</name>
    <name evidence="7" type="ORF">HUE56_15525</name>
</gene>
<dbReference type="InterPro" id="IPR048677">
    <property type="entry name" value="TssM1_hel"/>
</dbReference>
<feature type="transmembrane region" description="Helical" evidence="2">
    <location>
        <begin position="12"/>
        <end position="35"/>
    </location>
</feature>
<reference evidence="7 8" key="1">
    <citation type="submission" date="2020-06" db="EMBL/GenBank/DDBJ databases">
        <title>Complete genome of Azosprillum oryzae KACC14407.</title>
        <authorList>
            <person name="Kim M."/>
            <person name="Park Y.-J."/>
            <person name="Shin J.-H."/>
        </authorList>
    </citation>
    <scope>NUCLEOTIDE SEQUENCE [LARGE SCALE GENOMIC DNA]</scope>
    <source>
        <strain evidence="7 8">KACC 14407</strain>
    </source>
</reference>
<feature type="region of interest" description="Disordered" evidence="1">
    <location>
        <begin position="820"/>
        <end position="845"/>
    </location>
</feature>
<evidence type="ECO:0000313" key="8">
    <source>
        <dbReference type="Proteomes" id="UP000509702"/>
    </source>
</evidence>
<sequence>MLKSILSALTSRWFLTLVAALCLGAIVWFLGPLVAVSGAFPLEDATIRLAAVFGILLVWALAMQWSLYRHRSANDRMVQALTKATPAAKADPDSEAVGQETDLLRGRLREALDQLRKARFGGKWGQRYLYQLPWYLLIGAPGAGKTTALANSGLRFPLAAEMGRAALRDVGGTRNCDWWFTDEAVLIDTAGRYITQDSQPAIDGKVWKNFIALLKRHRPRQPVNGILLAVSLAELAAWSEPERKGHAEQLKLRLKELRGQVGSRVPVYVLLTKADLIAGFAEFFDDLSREEREQVWGVTFPLDDGRKGDDAPVYRFGEEFDALTGRIARRVLDRVHGESDIQRRSLDTLFPAQIAALKPAIADLLMVIFEPNRYEERALLRGVYLTSGTQDGAPVDRLSEMVAGSFGLERPVLPAASGGRSYFLTRTLREVVFAEAGLVGADSGLERRRRLLRGGAMAAMLLAGLAVAAFWANSFTGNAALVAGVDAAAAKAQAELEPLAAAPRSLTKVDDTDFITIVPPLNTLRAIPAGWTEPPPLEMTGGLYQGDRLGRLSGTVYGRALNAVLLPRVFLRVEGQLRHERGRPEYLFQALKVYLMLAGKGPMDKSLVSEWMALDWMASLPGPAYDGIRRDLRTHLDAMLAAPLPAMPLDEALVEEARQSLTNYPLAERGFAILRDRPEIQALADWRLVDNAGPLAGRVLIRPSGKPLSDGVPGLYTYDGFHKAVLPALPKVAKALVAENWVLGQPSSGPQAVASAQRLEQGILAVYLDRYARQWDEMLGDVVIVPLRSLNQAADVLNTLSGPQSPLKLWLTAMVRQTTLAPGPADKPNGDKPADGKGPVAGGPLAGVAQQAQAGEKAVESTGTNAAYLARLAGVSLQPEGPPPGQPINDHFKALRELVQGEGGAPPKLDDSLKLLGELYQQIARAANAPDQNGALLAGLAGGAGVGDNKGAVAAQLRNLARDLPDPVGGMVATVAQSAATVSAGGARVQINKAWQSTVLPFCRAALDNRFPMVPNSPVDVTAADFAKLFAPGGMIDQFFNTNLRPFVDMTVSPWAWQKVDQVDLGIPPAVLDQFERAARIRDSLFPAGATAAKVVFEITPVELDAKATQVAMDIDGQTLIYQHGPPRPQVMKWPGAEGTSSVRLGFGPPLPGEPAGISRQGPWALFHFLADGKLESTPQPDRFTFSVTVGTRKAVFALRADSVNNPFGKNLLESFRCPTAL</sequence>
<evidence type="ECO:0000259" key="6">
    <source>
        <dbReference type="Pfam" id="PF21070"/>
    </source>
</evidence>
<feature type="domain" description="Type VI secretion system component TssM1 N-terminal" evidence="5">
    <location>
        <begin position="203"/>
        <end position="459"/>
    </location>
</feature>
<dbReference type="AlphaFoldDB" id="A0A6N1AJA2"/>
<dbReference type="Proteomes" id="UP000509702">
    <property type="component" value="Chromosome"/>
</dbReference>
<dbReference type="PANTHER" id="PTHR36153:SF1">
    <property type="entry name" value="TYPE VI SECRETION SYSTEM COMPONENT TSSM1"/>
    <property type="match status" value="1"/>
</dbReference>
<keyword evidence="8" id="KW-1185">Reference proteome</keyword>
<dbReference type="OrthoDB" id="9758229at2"/>
<accession>A0A6N1AJA2</accession>
<keyword evidence="2" id="KW-0812">Transmembrane</keyword>